<dbReference type="InterPro" id="IPR029063">
    <property type="entry name" value="SAM-dependent_MTases_sf"/>
</dbReference>
<feature type="domain" description="Methyltransferase type 12" evidence="1">
    <location>
        <begin position="67"/>
        <end position="165"/>
    </location>
</feature>
<gene>
    <name evidence="2" type="ORF">PUN28_001178</name>
</gene>
<evidence type="ECO:0000313" key="3">
    <source>
        <dbReference type="Proteomes" id="UP001430953"/>
    </source>
</evidence>
<dbReference type="Gene3D" id="3.40.50.150">
    <property type="entry name" value="Vaccinia Virus protein VP39"/>
    <property type="match status" value="1"/>
</dbReference>
<keyword evidence="3" id="KW-1185">Reference proteome</keyword>
<evidence type="ECO:0000313" key="2">
    <source>
        <dbReference type="EMBL" id="KAL0134153.1"/>
    </source>
</evidence>
<accession>A0AAW2H3J4</accession>
<dbReference type="PANTHER" id="PTHR43861:SF1">
    <property type="entry name" value="TRANS-ACONITATE 2-METHYLTRANSFERASE"/>
    <property type="match status" value="1"/>
</dbReference>
<dbReference type="AlphaFoldDB" id="A0AAW2H3J4"/>
<proteinExistence type="predicted"/>
<dbReference type="PANTHER" id="PTHR43861">
    <property type="entry name" value="TRANS-ACONITATE 2-METHYLTRANSFERASE-RELATED"/>
    <property type="match status" value="1"/>
</dbReference>
<dbReference type="SUPFAM" id="SSF53335">
    <property type="entry name" value="S-adenosyl-L-methionine-dependent methyltransferases"/>
    <property type="match status" value="1"/>
</dbReference>
<protein>
    <recommendedName>
        <fullName evidence="1">Methyltransferase type 12 domain-containing protein</fullName>
    </recommendedName>
</protein>
<dbReference type="EMBL" id="JADYXP020000001">
    <property type="protein sequence ID" value="KAL0134153.1"/>
    <property type="molecule type" value="Genomic_DNA"/>
</dbReference>
<dbReference type="Pfam" id="PF08242">
    <property type="entry name" value="Methyltransf_12"/>
    <property type="match status" value="1"/>
</dbReference>
<reference evidence="2 3" key="1">
    <citation type="submission" date="2023-03" db="EMBL/GenBank/DDBJ databases">
        <title>High recombination rates correlate with genetic variation in Cardiocondyla obscurior ants.</title>
        <authorList>
            <person name="Errbii M."/>
        </authorList>
    </citation>
    <scope>NUCLEOTIDE SEQUENCE [LARGE SCALE GENOMIC DNA]</scope>
    <source>
        <strain evidence="2">Alpha-2009</strain>
        <tissue evidence="2">Whole body</tissue>
    </source>
</reference>
<name>A0AAW2H3J4_9HYME</name>
<dbReference type="CDD" id="cd02440">
    <property type="entry name" value="AdoMet_MTases"/>
    <property type="match status" value="1"/>
</dbReference>
<organism evidence="2 3">
    <name type="scientific">Cardiocondyla obscurior</name>
    <dbReference type="NCBI Taxonomy" id="286306"/>
    <lineage>
        <taxon>Eukaryota</taxon>
        <taxon>Metazoa</taxon>
        <taxon>Ecdysozoa</taxon>
        <taxon>Arthropoda</taxon>
        <taxon>Hexapoda</taxon>
        <taxon>Insecta</taxon>
        <taxon>Pterygota</taxon>
        <taxon>Neoptera</taxon>
        <taxon>Endopterygota</taxon>
        <taxon>Hymenoptera</taxon>
        <taxon>Apocrita</taxon>
        <taxon>Aculeata</taxon>
        <taxon>Formicoidea</taxon>
        <taxon>Formicidae</taxon>
        <taxon>Myrmicinae</taxon>
        <taxon>Cardiocondyla</taxon>
    </lineage>
</organism>
<dbReference type="InterPro" id="IPR013217">
    <property type="entry name" value="Methyltransf_12"/>
</dbReference>
<evidence type="ECO:0000259" key="1">
    <source>
        <dbReference type="Pfam" id="PF08242"/>
    </source>
</evidence>
<dbReference type="Proteomes" id="UP001430953">
    <property type="component" value="Unassembled WGS sequence"/>
</dbReference>
<sequence length="303" mass="35185">MYMKICSTFFKSSIPNYLILRTITLQSTKYSSNPPLYVSSNKNQRHNAWTVIDEFSDELRKISGKCMDIGCGPGDITNDIILPALHPNAVIIGTDISEDMIKYARKTYSKEKQLDFDVLDIQTKELPAKYISEFDHIFSFHALHWCFDIKQAFKNIYRMLRPNGTMLVLVVSLHPICKVIQETIQDNRFAPYIKDVNISPVWPFQDSVNPNRELKGLLKEIGFKIDHCSHRNVYHFDDNSDQFLSSILAFLEFIDNIPHDQKEIFKKEIARKFTETQISFKRSSDNKTVILNVYNLLIAFAKK</sequence>
<comment type="caution">
    <text evidence="2">The sequence shown here is derived from an EMBL/GenBank/DDBJ whole genome shotgun (WGS) entry which is preliminary data.</text>
</comment>